<dbReference type="eggNOG" id="ENOG502R7PE">
    <property type="taxonomic scope" value="Eukaryota"/>
</dbReference>
<dbReference type="STRING" id="72664.V4L0Z7"/>
<dbReference type="KEGG" id="eus:EUTSA_v10008214mg"/>
<dbReference type="PANTHER" id="PTHR10903">
    <property type="entry name" value="GTPASE, IMAP FAMILY MEMBER-RELATED"/>
    <property type="match status" value="1"/>
</dbReference>
<dbReference type="InterPro" id="IPR045058">
    <property type="entry name" value="GIMA/IAN/Toc"/>
</dbReference>
<dbReference type="OMA" id="SHYEEMA"/>
<feature type="region of interest" description="Disordered" evidence="4">
    <location>
        <begin position="273"/>
        <end position="293"/>
    </location>
</feature>
<dbReference type="Pfam" id="PF04548">
    <property type="entry name" value="AIG1"/>
    <property type="match status" value="1"/>
</dbReference>
<evidence type="ECO:0000313" key="6">
    <source>
        <dbReference type="EMBL" id="ESQ33408.1"/>
    </source>
</evidence>
<dbReference type="OrthoDB" id="1071369at2759"/>
<evidence type="ECO:0000313" key="7">
    <source>
        <dbReference type="Proteomes" id="UP000030689"/>
    </source>
</evidence>
<dbReference type="InterPro" id="IPR027417">
    <property type="entry name" value="P-loop_NTPase"/>
</dbReference>
<dbReference type="GO" id="GO:0005525">
    <property type="term" value="F:GTP binding"/>
    <property type="evidence" value="ECO:0007669"/>
    <property type="project" value="UniProtKB-KW"/>
</dbReference>
<dbReference type="CDD" id="cd01852">
    <property type="entry name" value="AIG1"/>
    <property type="match status" value="1"/>
</dbReference>
<sequence>MAESLPVENIVLVGRTGNGKSATGNSIAGNHVFVSKAHATGVTMECESVIVDTPEGQKLRVIDTPGLFDLTSSADYISKEIVNCLHQAKGGLHAVLLVLSVRNRVTKEEEVVLSTLEVLFGSKIVDYLIVVFTAGDVLEEDCETIQDYLDGCPDFLKRLLVLCENRMVVFDNRTKDEAKKTKQVHDLLTVIDLVRKHTENKPYTEAMYQQIKEETDRHNKEHEELANKDHSKEEFEELRKELMLINEQNLKAMAEMMEKEIRMVTEAQQKLFEQREKSEEERHLAEEARHQKEMQDAINQMEARTQEEMNRQMRDDGCNIL</sequence>
<organism evidence="6 7">
    <name type="scientific">Eutrema salsugineum</name>
    <name type="common">Saltwater cress</name>
    <name type="synonym">Sisymbrium salsugineum</name>
    <dbReference type="NCBI Taxonomy" id="72664"/>
    <lineage>
        <taxon>Eukaryota</taxon>
        <taxon>Viridiplantae</taxon>
        <taxon>Streptophyta</taxon>
        <taxon>Embryophyta</taxon>
        <taxon>Tracheophyta</taxon>
        <taxon>Spermatophyta</taxon>
        <taxon>Magnoliopsida</taxon>
        <taxon>eudicotyledons</taxon>
        <taxon>Gunneridae</taxon>
        <taxon>Pentapetalae</taxon>
        <taxon>rosids</taxon>
        <taxon>malvids</taxon>
        <taxon>Brassicales</taxon>
        <taxon>Brassicaceae</taxon>
        <taxon>Eutremeae</taxon>
        <taxon>Eutrema</taxon>
    </lineage>
</organism>
<accession>V4L0Z7</accession>
<evidence type="ECO:0000256" key="2">
    <source>
        <dbReference type="ARBA" id="ARBA00022741"/>
    </source>
</evidence>
<dbReference type="PROSITE" id="PS51720">
    <property type="entry name" value="G_AIG1"/>
    <property type="match status" value="1"/>
</dbReference>
<comment type="similarity">
    <text evidence="1">Belongs to the TRAFAC class TrmE-Era-EngA-EngB-Septin-like GTPase superfamily. AIG1/Toc34/Toc159-like paraseptin GTPase family. IAN subfamily.</text>
</comment>
<dbReference type="Gene3D" id="3.40.50.300">
    <property type="entry name" value="P-loop containing nucleotide triphosphate hydrolases"/>
    <property type="match status" value="1"/>
</dbReference>
<dbReference type="SUPFAM" id="SSF52540">
    <property type="entry name" value="P-loop containing nucleoside triphosphate hydrolases"/>
    <property type="match status" value="1"/>
</dbReference>
<keyword evidence="7" id="KW-1185">Reference proteome</keyword>
<dbReference type="InterPro" id="IPR006703">
    <property type="entry name" value="G_AIG1"/>
</dbReference>
<name>V4L0Z7_EUTSA</name>
<gene>
    <name evidence="6" type="ORF">EUTSA_v10008214mg</name>
</gene>
<evidence type="ECO:0000256" key="3">
    <source>
        <dbReference type="ARBA" id="ARBA00023134"/>
    </source>
</evidence>
<evidence type="ECO:0000256" key="4">
    <source>
        <dbReference type="SAM" id="MobiDB-lite"/>
    </source>
</evidence>
<dbReference type="PANTHER" id="PTHR10903:SF146">
    <property type="entry name" value="AIG1-LIKE PROTEIN_ 48352-49494-RELATED"/>
    <property type="match status" value="1"/>
</dbReference>
<dbReference type="FunFam" id="3.40.50.300:FF:000840">
    <property type="entry name" value="Immune-associated nucleotide-binding protein 9"/>
    <property type="match status" value="1"/>
</dbReference>
<feature type="domain" description="AIG1-type G" evidence="5">
    <location>
        <begin position="5"/>
        <end position="212"/>
    </location>
</feature>
<protein>
    <recommendedName>
        <fullName evidence="5">AIG1-type G domain-containing protein</fullName>
    </recommendedName>
</protein>
<dbReference type="Proteomes" id="UP000030689">
    <property type="component" value="Unassembled WGS sequence"/>
</dbReference>
<dbReference type="AlphaFoldDB" id="V4L0Z7"/>
<evidence type="ECO:0000256" key="1">
    <source>
        <dbReference type="ARBA" id="ARBA00008535"/>
    </source>
</evidence>
<dbReference type="Gramene" id="ESQ33408">
    <property type="protein sequence ID" value="ESQ33408"/>
    <property type="gene ID" value="EUTSA_v10008214mg"/>
</dbReference>
<keyword evidence="3" id="KW-0342">GTP-binding</keyword>
<reference evidence="6 7" key="1">
    <citation type="journal article" date="2013" name="Front. Plant Sci.">
        <title>The Reference Genome of the Halophytic Plant Eutrema salsugineum.</title>
        <authorList>
            <person name="Yang R."/>
            <person name="Jarvis D.E."/>
            <person name="Chen H."/>
            <person name="Beilstein M.A."/>
            <person name="Grimwood J."/>
            <person name="Jenkins J."/>
            <person name="Shu S."/>
            <person name="Prochnik S."/>
            <person name="Xin M."/>
            <person name="Ma C."/>
            <person name="Schmutz J."/>
            <person name="Wing R.A."/>
            <person name="Mitchell-Olds T."/>
            <person name="Schumaker K.S."/>
            <person name="Wang X."/>
        </authorList>
    </citation>
    <scope>NUCLEOTIDE SEQUENCE [LARGE SCALE GENOMIC DNA]</scope>
</reference>
<keyword evidence="2" id="KW-0547">Nucleotide-binding</keyword>
<evidence type="ECO:0000259" key="5">
    <source>
        <dbReference type="PROSITE" id="PS51720"/>
    </source>
</evidence>
<proteinExistence type="inferred from homology"/>
<dbReference type="EMBL" id="KI517683">
    <property type="protein sequence ID" value="ESQ33408.1"/>
    <property type="molecule type" value="Genomic_DNA"/>
</dbReference>